<evidence type="ECO:0000256" key="5">
    <source>
        <dbReference type="ARBA" id="ARBA00022692"/>
    </source>
</evidence>
<evidence type="ECO:0000313" key="18">
    <source>
        <dbReference type="EMBL" id="RXR06470.1"/>
    </source>
</evidence>
<keyword evidence="8" id="KW-0406">Ion transport</keyword>
<dbReference type="InterPro" id="IPR000531">
    <property type="entry name" value="Beta-barrel_TonB"/>
</dbReference>
<dbReference type="PANTHER" id="PTHR32552:SF89">
    <property type="entry name" value="CATECHOLATE SIDEROPHORE RECEPTOR FIU"/>
    <property type="match status" value="1"/>
</dbReference>
<accession>A0A4Q1JXF6</accession>
<evidence type="ECO:0000259" key="16">
    <source>
        <dbReference type="Pfam" id="PF00593"/>
    </source>
</evidence>
<reference evidence="18 19" key="1">
    <citation type="submission" date="2019-01" db="EMBL/GenBank/DDBJ databases">
        <title>Pseudoxanthomonas composti sp. nov., isolated from compost.</title>
        <authorList>
            <person name="Yang G."/>
        </authorList>
    </citation>
    <scope>NUCLEOTIDE SEQUENCE [LARGE SCALE GENOMIC DNA]</scope>
    <source>
        <strain evidence="18 19">GSS15</strain>
    </source>
</reference>
<feature type="signal peptide" evidence="15">
    <location>
        <begin position="1"/>
        <end position="26"/>
    </location>
</feature>
<name>A0A4Q1JXF6_9GAMM</name>
<comment type="similarity">
    <text evidence="12 14">Belongs to the TonB-dependent receptor family.</text>
</comment>
<evidence type="ECO:0000256" key="7">
    <source>
        <dbReference type="ARBA" id="ARBA00023004"/>
    </source>
</evidence>
<proteinExistence type="inferred from homology"/>
<dbReference type="GO" id="GO:0009279">
    <property type="term" value="C:cell outer membrane"/>
    <property type="evidence" value="ECO:0007669"/>
    <property type="project" value="UniProtKB-SubCell"/>
</dbReference>
<keyword evidence="11 12" id="KW-0998">Cell outer membrane</keyword>
<dbReference type="SUPFAM" id="SSF56935">
    <property type="entry name" value="Porins"/>
    <property type="match status" value="1"/>
</dbReference>
<dbReference type="GO" id="GO:0015344">
    <property type="term" value="F:siderophore uptake transmembrane transporter activity"/>
    <property type="evidence" value="ECO:0007669"/>
    <property type="project" value="TreeGrafter"/>
</dbReference>
<keyword evidence="5 12" id="KW-0812">Transmembrane</keyword>
<dbReference type="Proteomes" id="UP000289784">
    <property type="component" value="Unassembled WGS sequence"/>
</dbReference>
<feature type="short sequence motif" description="TonB C-terminal box" evidence="13">
    <location>
        <begin position="744"/>
        <end position="761"/>
    </location>
</feature>
<evidence type="ECO:0000256" key="4">
    <source>
        <dbReference type="ARBA" id="ARBA00022496"/>
    </source>
</evidence>
<dbReference type="Gene3D" id="2.40.170.20">
    <property type="entry name" value="TonB-dependent receptor, beta-barrel domain"/>
    <property type="match status" value="1"/>
</dbReference>
<keyword evidence="18" id="KW-0675">Receptor</keyword>
<dbReference type="InterPro" id="IPR012910">
    <property type="entry name" value="Plug_dom"/>
</dbReference>
<dbReference type="PROSITE" id="PS52016">
    <property type="entry name" value="TONB_DEPENDENT_REC_3"/>
    <property type="match status" value="1"/>
</dbReference>
<evidence type="ECO:0000256" key="3">
    <source>
        <dbReference type="ARBA" id="ARBA00022452"/>
    </source>
</evidence>
<dbReference type="Gene3D" id="2.170.130.10">
    <property type="entry name" value="TonB-dependent receptor, plug domain"/>
    <property type="match status" value="1"/>
</dbReference>
<comment type="caution">
    <text evidence="18">The sequence shown here is derived from an EMBL/GenBank/DDBJ whole genome shotgun (WGS) entry which is preliminary data.</text>
</comment>
<feature type="domain" description="TonB-dependent receptor-like beta-barrel" evidence="16">
    <location>
        <begin position="245"/>
        <end position="719"/>
    </location>
</feature>
<evidence type="ECO:0000256" key="10">
    <source>
        <dbReference type="ARBA" id="ARBA00023136"/>
    </source>
</evidence>
<evidence type="ECO:0000256" key="14">
    <source>
        <dbReference type="RuleBase" id="RU003357"/>
    </source>
</evidence>
<feature type="chain" id="PRO_5020915524" evidence="15">
    <location>
        <begin position="27"/>
        <end position="761"/>
    </location>
</feature>
<evidence type="ECO:0000259" key="17">
    <source>
        <dbReference type="Pfam" id="PF07715"/>
    </source>
</evidence>
<dbReference type="OrthoDB" id="15609at2"/>
<dbReference type="InterPro" id="IPR036942">
    <property type="entry name" value="Beta-barrel_TonB_sf"/>
</dbReference>
<dbReference type="EMBL" id="SAWZ01000003">
    <property type="protein sequence ID" value="RXR06470.1"/>
    <property type="molecule type" value="Genomic_DNA"/>
</dbReference>
<gene>
    <name evidence="18" type="ORF">EPA99_07430</name>
</gene>
<keyword evidence="19" id="KW-1185">Reference proteome</keyword>
<dbReference type="InterPro" id="IPR010917">
    <property type="entry name" value="TonB_rcpt_CS"/>
</dbReference>
<evidence type="ECO:0000256" key="9">
    <source>
        <dbReference type="ARBA" id="ARBA00023077"/>
    </source>
</evidence>
<evidence type="ECO:0000256" key="1">
    <source>
        <dbReference type="ARBA" id="ARBA00004571"/>
    </source>
</evidence>
<dbReference type="Pfam" id="PF00593">
    <property type="entry name" value="TonB_dep_Rec_b-barrel"/>
    <property type="match status" value="1"/>
</dbReference>
<dbReference type="InterPro" id="IPR037066">
    <property type="entry name" value="Plug_dom_sf"/>
</dbReference>
<dbReference type="PROSITE" id="PS01156">
    <property type="entry name" value="TONB_DEPENDENT_REC_2"/>
    <property type="match status" value="1"/>
</dbReference>
<evidence type="ECO:0000256" key="15">
    <source>
        <dbReference type="SAM" id="SignalP"/>
    </source>
</evidence>
<evidence type="ECO:0000256" key="2">
    <source>
        <dbReference type="ARBA" id="ARBA00022448"/>
    </source>
</evidence>
<evidence type="ECO:0000256" key="11">
    <source>
        <dbReference type="ARBA" id="ARBA00023237"/>
    </source>
</evidence>
<dbReference type="InterPro" id="IPR039426">
    <property type="entry name" value="TonB-dep_rcpt-like"/>
</dbReference>
<dbReference type="RefSeq" id="WP_129470577.1">
    <property type="nucleotide sequence ID" value="NZ_SAWZ01000003.1"/>
</dbReference>
<feature type="domain" description="TonB-dependent receptor plug" evidence="17">
    <location>
        <begin position="54"/>
        <end position="164"/>
    </location>
</feature>
<evidence type="ECO:0000256" key="8">
    <source>
        <dbReference type="ARBA" id="ARBA00023065"/>
    </source>
</evidence>
<evidence type="ECO:0000256" key="12">
    <source>
        <dbReference type="PROSITE-ProRule" id="PRU01360"/>
    </source>
</evidence>
<dbReference type="Pfam" id="PF07715">
    <property type="entry name" value="Plug"/>
    <property type="match status" value="1"/>
</dbReference>
<protein>
    <submittedName>
        <fullName evidence="18">TonB-dependent receptor</fullName>
    </submittedName>
</protein>
<evidence type="ECO:0000256" key="6">
    <source>
        <dbReference type="ARBA" id="ARBA00022729"/>
    </source>
</evidence>
<keyword evidence="7" id="KW-0408">Iron</keyword>
<keyword evidence="10 12" id="KW-0472">Membrane</keyword>
<keyword evidence="6 15" id="KW-0732">Signal</keyword>
<keyword evidence="2 12" id="KW-0813">Transport</keyword>
<keyword evidence="4" id="KW-0410">Iron transport</keyword>
<organism evidence="18 19">
    <name type="scientific">Pseudoxanthomonas composti</name>
    <dbReference type="NCBI Taxonomy" id="2137479"/>
    <lineage>
        <taxon>Bacteria</taxon>
        <taxon>Pseudomonadati</taxon>
        <taxon>Pseudomonadota</taxon>
        <taxon>Gammaproteobacteria</taxon>
        <taxon>Lysobacterales</taxon>
        <taxon>Lysobacteraceae</taxon>
        <taxon>Pseudoxanthomonas</taxon>
    </lineage>
</organism>
<keyword evidence="9 14" id="KW-0798">TonB box</keyword>
<comment type="subcellular location">
    <subcellularLocation>
        <location evidence="1 12">Cell outer membrane</location>
        <topology evidence="1 12">Multi-pass membrane protein</topology>
    </subcellularLocation>
</comment>
<keyword evidence="3 12" id="KW-1134">Transmembrane beta strand</keyword>
<evidence type="ECO:0000256" key="13">
    <source>
        <dbReference type="PROSITE-ProRule" id="PRU10144"/>
    </source>
</evidence>
<evidence type="ECO:0000313" key="19">
    <source>
        <dbReference type="Proteomes" id="UP000289784"/>
    </source>
</evidence>
<sequence>MMHRPVVSVRPLALALLAALSGPALAAGTPAAEGAADAEIKQIDAISVIASGQSRQVQRIGMEEIQASTPGTSPTKVLGALPGVQFQSADPWGNYEWSTSITLHGFDQSRLGFTLDGMPLGNMGYGVSNGLHVTRAIISENVAGVELAQGGGALGTASNNNLGGTVQYFSDDPSMAPGVRLSQTFGSDRTRRTFVRADTGEHNGLSAYVAGVDGSTDKWKGFGDQAYQQVNAKGLYTWGEGNRISLYLDASHRGEYDYMDLSLTSQRALGWNWDYLIPDWQAATQIANALNGNGAYPDSLSALPEDYGKADASYYLGAGLRTDKLAALSGSFVLGQAATLNAGGYYHANRGEGQWITPYTPSSSDNPLSMRTTDYGLDRYGVTASLVFDLGLHQLELGGWAEDYNNSQKRNYFQVSADGFTDLFNFYTRYTPFRTDFNQRYEVSTRMAYLQDTMRFLDERLSVNVGFKALSTETTATSRVPSRSIAQGTIKAEDSFLPQAGASYKLAEGQELYGSIARNQANYGYTPFGQSQASFDATRRTLEPEESTTYQFGYRVAAQDVEASFDLYRTDFDNRLLSISPCSAIQTCASVISNVGSVHSQGADLAVVWRPVEGLRWLNSLSYNDISYQDDYVSGGSVIATGGKTVVGIPEWMFSSTANYQVGPWRFTVDGKYVGERELSYLNDSQVPSYWLFNAGVNYDFGKLGVLEGLSLGLNVSNLTDKRYFATTGTNGYVVSDPDGYNQTLMAGAPRQVFFSVDARF</sequence>
<dbReference type="AlphaFoldDB" id="A0A4Q1JXF6"/>
<dbReference type="PANTHER" id="PTHR32552">
    <property type="entry name" value="FERRICHROME IRON RECEPTOR-RELATED"/>
    <property type="match status" value="1"/>
</dbReference>